<dbReference type="InterPro" id="IPR004099">
    <property type="entry name" value="Pyr_nucl-diS_OxRdtase_dimer"/>
</dbReference>
<dbReference type="OrthoDB" id="9800167at2"/>
<dbReference type="InterPro" id="IPR012999">
    <property type="entry name" value="Pyr_OxRdtase_I_AS"/>
</dbReference>
<organism evidence="13 14">
    <name type="scientific">Sinobaca qinghaiensis</name>
    <dbReference type="NCBI Taxonomy" id="342944"/>
    <lineage>
        <taxon>Bacteria</taxon>
        <taxon>Bacillati</taxon>
        <taxon>Bacillota</taxon>
        <taxon>Bacilli</taxon>
        <taxon>Bacillales</taxon>
        <taxon>Sporolactobacillaceae</taxon>
        <taxon>Sinobaca</taxon>
    </lineage>
</organism>
<evidence type="ECO:0000259" key="12">
    <source>
        <dbReference type="Pfam" id="PF07992"/>
    </source>
</evidence>
<reference evidence="13 14" key="1">
    <citation type="submission" date="2018-09" db="EMBL/GenBank/DDBJ databases">
        <title>Genomic Encyclopedia of Archaeal and Bacterial Type Strains, Phase II (KMG-II): from individual species to whole genera.</title>
        <authorList>
            <person name="Goeker M."/>
        </authorList>
    </citation>
    <scope>NUCLEOTIDE SEQUENCE [LARGE SCALE GENOMIC DNA]</scope>
    <source>
        <strain evidence="13 14">DSM 17008</strain>
    </source>
</reference>
<dbReference type="Proteomes" id="UP000285120">
    <property type="component" value="Unassembled WGS sequence"/>
</dbReference>
<evidence type="ECO:0000256" key="2">
    <source>
        <dbReference type="ARBA" id="ARBA00022630"/>
    </source>
</evidence>
<dbReference type="Pfam" id="PF02852">
    <property type="entry name" value="Pyr_redox_dim"/>
    <property type="match status" value="1"/>
</dbReference>
<accession>A0A419V414</accession>
<comment type="caution">
    <text evidence="13">The sequence shown here is derived from an EMBL/GenBank/DDBJ whole genome shotgun (WGS) entry which is preliminary data.</text>
</comment>
<feature type="binding site" evidence="8">
    <location>
        <position position="265"/>
    </location>
    <ligand>
        <name>NAD(+)</name>
        <dbReference type="ChEBI" id="CHEBI:57540"/>
    </ligand>
</feature>
<dbReference type="EMBL" id="RAPK01000008">
    <property type="protein sequence ID" value="RKD73230.1"/>
    <property type="molecule type" value="Genomic_DNA"/>
</dbReference>
<comment type="similarity">
    <text evidence="1 10">Belongs to the class-I pyridine nucleotide-disulfide oxidoreductase family.</text>
</comment>
<evidence type="ECO:0000313" key="13">
    <source>
        <dbReference type="EMBL" id="RKD73230.1"/>
    </source>
</evidence>
<keyword evidence="7 10" id="KW-0676">Redox-active center</keyword>
<evidence type="ECO:0000259" key="11">
    <source>
        <dbReference type="Pfam" id="PF02852"/>
    </source>
</evidence>
<comment type="cofactor">
    <cofactor evidence="8">
        <name>FAD</name>
        <dbReference type="ChEBI" id="CHEBI:57692"/>
    </cofactor>
    <text evidence="8">Binds 1 FAD per subunit.</text>
</comment>
<sequence length="475" mass="51531">MKKYDLIIIGGGSGGLTAASGAAQFGASVALVEKKNNLGGDCLHAGCVPSKAFITVGKEIHQARKAAEQHNLQLAGDISLAQVNRRVHDAIDDIQEMDDVSRFEEMGVDVYLKEAVFTGPHTVQLGDGEEIEGKRIVIATGSKAVIPPIDNIEALPYFTNETIFDAEELPGHIVCVGGGPVGVELAQVLARLGAKVTIVDNAPRLFPNEEEEIGRRVQSALLEELNFVPNARVEAIEEDKASGLVYAVLSNGEKIKADALLIAAGRRPNTDSLQLGKAGIDPAKDGSIPVKPTLQTKAPHIYAVGDVTGEYAFTHAAGLEGQIVVTNAVFGLRRKVSYSTLPWVFYTEPELFRLGLTEQQAREKHGDSINVYKVNGGDVDRFIAERDKTPLVKIITDKRGKILGAHAAGKNASDWMHEVVAAKAWKKPLRSFSSIVYPYPSRGEILKKAADIYWREKLFDSSATKLLKKYVQTFR</sequence>
<dbReference type="PANTHER" id="PTHR43014">
    <property type="entry name" value="MERCURIC REDUCTASE"/>
    <property type="match status" value="1"/>
</dbReference>
<evidence type="ECO:0000256" key="1">
    <source>
        <dbReference type="ARBA" id="ARBA00007532"/>
    </source>
</evidence>
<dbReference type="Gene3D" id="3.50.50.60">
    <property type="entry name" value="FAD/NAD(P)-binding domain"/>
    <property type="match status" value="2"/>
</dbReference>
<dbReference type="GO" id="GO:0003955">
    <property type="term" value="F:NAD(P)H dehydrogenase (quinone) activity"/>
    <property type="evidence" value="ECO:0007669"/>
    <property type="project" value="TreeGrafter"/>
</dbReference>
<feature type="binding site" evidence="8">
    <location>
        <position position="306"/>
    </location>
    <ligand>
        <name>FAD</name>
        <dbReference type="ChEBI" id="CHEBI:57692"/>
    </ligand>
</feature>
<feature type="binding site" evidence="8">
    <location>
        <position position="51"/>
    </location>
    <ligand>
        <name>FAD</name>
        <dbReference type="ChEBI" id="CHEBI:57692"/>
    </ligand>
</feature>
<dbReference type="RefSeq" id="WP_120192711.1">
    <property type="nucleotide sequence ID" value="NZ_RAPK01000008.1"/>
</dbReference>
<keyword evidence="5 10" id="KW-0560">Oxidoreductase</keyword>
<dbReference type="PIRSF" id="PIRSF000350">
    <property type="entry name" value="Mercury_reductase_MerA"/>
    <property type="match status" value="1"/>
</dbReference>
<evidence type="ECO:0000256" key="9">
    <source>
        <dbReference type="PIRSR" id="PIRSR000350-4"/>
    </source>
</evidence>
<keyword evidence="8" id="KW-0520">NAD</keyword>
<evidence type="ECO:0000313" key="14">
    <source>
        <dbReference type="Proteomes" id="UP000285120"/>
    </source>
</evidence>
<keyword evidence="3 8" id="KW-0274">FAD</keyword>
<dbReference type="InterPro" id="IPR023753">
    <property type="entry name" value="FAD/NAD-binding_dom"/>
</dbReference>
<feature type="domain" description="Pyridine nucleotide-disulphide oxidoreductase dimerisation" evidence="11">
    <location>
        <begin position="342"/>
        <end position="449"/>
    </location>
</feature>
<feature type="disulfide bond" description="Redox-active" evidence="9">
    <location>
        <begin position="42"/>
        <end position="47"/>
    </location>
</feature>
<feature type="binding site" evidence="8">
    <location>
        <begin position="177"/>
        <end position="184"/>
    </location>
    <ligand>
        <name>NAD(+)</name>
        <dbReference type="ChEBI" id="CHEBI:57540"/>
    </ligand>
</feature>
<dbReference type="AlphaFoldDB" id="A0A419V414"/>
<evidence type="ECO:0000256" key="6">
    <source>
        <dbReference type="ARBA" id="ARBA00023157"/>
    </source>
</evidence>
<evidence type="ECO:0000256" key="7">
    <source>
        <dbReference type="ARBA" id="ARBA00023284"/>
    </source>
</evidence>
<proteinExistence type="inferred from homology"/>
<feature type="binding site" evidence="8">
    <location>
        <begin position="140"/>
        <end position="142"/>
    </location>
    <ligand>
        <name>FAD</name>
        <dbReference type="ChEBI" id="CHEBI:57692"/>
    </ligand>
</feature>
<name>A0A419V414_9BACL</name>
<dbReference type="PRINTS" id="PR00368">
    <property type="entry name" value="FADPNR"/>
</dbReference>
<dbReference type="InterPro" id="IPR001100">
    <property type="entry name" value="Pyr_nuc-diS_OxRdtase"/>
</dbReference>
<evidence type="ECO:0000256" key="3">
    <source>
        <dbReference type="ARBA" id="ARBA00022827"/>
    </source>
</evidence>
<keyword evidence="2 10" id="KW-0285">Flavoprotein</keyword>
<dbReference type="Gene3D" id="3.30.390.30">
    <property type="match status" value="1"/>
</dbReference>
<dbReference type="GO" id="GO:0016668">
    <property type="term" value="F:oxidoreductase activity, acting on a sulfur group of donors, NAD(P) as acceptor"/>
    <property type="evidence" value="ECO:0007669"/>
    <property type="project" value="InterPro"/>
</dbReference>
<keyword evidence="14" id="KW-1185">Reference proteome</keyword>
<dbReference type="GO" id="GO:0050660">
    <property type="term" value="F:flavin adenine dinucleotide binding"/>
    <property type="evidence" value="ECO:0007669"/>
    <property type="project" value="TreeGrafter"/>
</dbReference>
<dbReference type="InterPro" id="IPR036188">
    <property type="entry name" value="FAD/NAD-bd_sf"/>
</dbReference>
<protein>
    <submittedName>
        <fullName evidence="13">Pyruvate/2-oxoglutarate dehydrogenase complex dihydrolipoamide dehydrogenase (E3) component</fullName>
    </submittedName>
</protein>
<keyword evidence="13" id="KW-0670">Pyruvate</keyword>
<evidence type="ECO:0000256" key="10">
    <source>
        <dbReference type="RuleBase" id="RU003691"/>
    </source>
</evidence>
<keyword evidence="6" id="KW-1015">Disulfide bond</keyword>
<dbReference type="PROSITE" id="PS00076">
    <property type="entry name" value="PYRIDINE_REDOX_1"/>
    <property type="match status" value="1"/>
</dbReference>
<keyword evidence="8" id="KW-0547">Nucleotide-binding</keyword>
<feature type="domain" description="FAD/NAD(P)-binding" evidence="12">
    <location>
        <begin position="4"/>
        <end position="321"/>
    </location>
</feature>
<dbReference type="PRINTS" id="PR00411">
    <property type="entry name" value="PNDRDTASEI"/>
</dbReference>
<dbReference type="SUPFAM" id="SSF55424">
    <property type="entry name" value="FAD/NAD-linked reductases, dimerisation (C-terminal) domain"/>
    <property type="match status" value="1"/>
</dbReference>
<dbReference type="PANTHER" id="PTHR43014:SF4">
    <property type="entry name" value="PYRIDINE NUCLEOTIDE-DISULFIDE OXIDOREDUCTASE RCLA-RELATED"/>
    <property type="match status" value="1"/>
</dbReference>
<evidence type="ECO:0000256" key="4">
    <source>
        <dbReference type="ARBA" id="ARBA00022857"/>
    </source>
</evidence>
<gene>
    <name evidence="13" type="ORF">ATL39_1521</name>
</gene>
<evidence type="ECO:0000256" key="8">
    <source>
        <dbReference type="PIRSR" id="PIRSR000350-3"/>
    </source>
</evidence>
<evidence type="ECO:0000256" key="5">
    <source>
        <dbReference type="ARBA" id="ARBA00023002"/>
    </source>
</evidence>
<dbReference type="SUPFAM" id="SSF51905">
    <property type="entry name" value="FAD/NAD(P)-binding domain"/>
    <property type="match status" value="1"/>
</dbReference>
<keyword evidence="4" id="KW-0521">NADP</keyword>
<dbReference type="InterPro" id="IPR016156">
    <property type="entry name" value="FAD/NAD-linked_Rdtase_dimer_sf"/>
</dbReference>
<dbReference type="Pfam" id="PF07992">
    <property type="entry name" value="Pyr_redox_2"/>
    <property type="match status" value="1"/>
</dbReference>